<dbReference type="AlphaFoldDB" id="A0A432X173"/>
<feature type="chain" id="PRO_5019219022" description="MxaK protein" evidence="1">
    <location>
        <begin position="21"/>
        <end position="182"/>
    </location>
</feature>
<evidence type="ECO:0000256" key="1">
    <source>
        <dbReference type="SAM" id="SignalP"/>
    </source>
</evidence>
<accession>A0A432X173</accession>
<evidence type="ECO:0000313" key="2">
    <source>
        <dbReference type="EMBL" id="RUO39853.1"/>
    </source>
</evidence>
<gene>
    <name evidence="2" type="ORF">CWE15_08860</name>
</gene>
<dbReference type="RefSeq" id="WP_126757727.1">
    <property type="nucleotide sequence ID" value="NZ_PIPQ01000005.1"/>
</dbReference>
<sequence>MKAYALICSLLLFTPAIVTAFQSIDNQSVKRALEEDQASRSEENFQQGKFPKFADEMNRRLLVFIALSRGELVTANDFYHAAVILQHTNLEHVGDTLRSMGTENHLLAHFLARRARELGHSNVNWLLVATYNRYLEYSSVHDFDRYALKLDGEIIKARAEVVTDEDRIAVGLIPVSNIMDGL</sequence>
<keyword evidence="3" id="KW-1185">Reference proteome</keyword>
<evidence type="ECO:0000313" key="3">
    <source>
        <dbReference type="Proteomes" id="UP000286976"/>
    </source>
</evidence>
<organism evidence="2 3">
    <name type="scientific">Aliidiomarina taiwanensis</name>
    <dbReference type="NCBI Taxonomy" id="946228"/>
    <lineage>
        <taxon>Bacteria</taxon>
        <taxon>Pseudomonadati</taxon>
        <taxon>Pseudomonadota</taxon>
        <taxon>Gammaproteobacteria</taxon>
        <taxon>Alteromonadales</taxon>
        <taxon>Idiomarinaceae</taxon>
        <taxon>Aliidiomarina</taxon>
    </lineage>
</organism>
<dbReference type="EMBL" id="PIPQ01000005">
    <property type="protein sequence ID" value="RUO39853.1"/>
    <property type="molecule type" value="Genomic_DNA"/>
</dbReference>
<dbReference type="Proteomes" id="UP000286976">
    <property type="component" value="Unassembled WGS sequence"/>
</dbReference>
<evidence type="ECO:0008006" key="4">
    <source>
        <dbReference type="Google" id="ProtNLM"/>
    </source>
</evidence>
<dbReference type="OrthoDB" id="9151236at2"/>
<name>A0A432X173_9GAMM</name>
<comment type="caution">
    <text evidence="2">The sequence shown here is derived from an EMBL/GenBank/DDBJ whole genome shotgun (WGS) entry which is preliminary data.</text>
</comment>
<feature type="signal peptide" evidence="1">
    <location>
        <begin position="1"/>
        <end position="20"/>
    </location>
</feature>
<reference evidence="2 3" key="1">
    <citation type="journal article" date="2011" name="Front. Microbiol.">
        <title>Genomic signatures of strain selection and enhancement in Bacillus atrophaeus var. globigii, a historical biowarfare simulant.</title>
        <authorList>
            <person name="Gibbons H.S."/>
            <person name="Broomall S.M."/>
            <person name="McNew L.A."/>
            <person name="Daligault H."/>
            <person name="Chapman C."/>
            <person name="Bruce D."/>
            <person name="Karavis M."/>
            <person name="Krepps M."/>
            <person name="McGregor P.A."/>
            <person name="Hong C."/>
            <person name="Park K.H."/>
            <person name="Akmal A."/>
            <person name="Feldman A."/>
            <person name="Lin J.S."/>
            <person name="Chang W.E."/>
            <person name="Higgs B.W."/>
            <person name="Demirev P."/>
            <person name="Lindquist J."/>
            <person name="Liem A."/>
            <person name="Fochler E."/>
            <person name="Read T.D."/>
            <person name="Tapia R."/>
            <person name="Johnson S."/>
            <person name="Bishop-Lilly K.A."/>
            <person name="Detter C."/>
            <person name="Han C."/>
            <person name="Sozhamannan S."/>
            <person name="Rosenzweig C.N."/>
            <person name="Skowronski E.W."/>
        </authorList>
    </citation>
    <scope>NUCLEOTIDE SEQUENCE [LARGE SCALE GENOMIC DNA]</scope>
    <source>
        <strain evidence="2 3">AIT1</strain>
    </source>
</reference>
<proteinExistence type="predicted"/>
<protein>
    <recommendedName>
        <fullName evidence="4">MxaK protein</fullName>
    </recommendedName>
</protein>
<keyword evidence="1" id="KW-0732">Signal</keyword>